<dbReference type="Pfam" id="PF01423">
    <property type="entry name" value="LSM"/>
    <property type="match status" value="1"/>
</dbReference>
<dbReference type="PANTHER" id="PTHR46617:SF6">
    <property type="entry name" value="FORKHEAD BOX PROTEIN G1"/>
    <property type="match status" value="1"/>
</dbReference>
<sequence>MEDLKTSDRLFHKSSFSISSLLWRREGVMGDQESPSPSQKLRAAHPEKSGPEGNFGAEKNCDNPKQCTKVETKSVTANGKREGNKGESKKSGGAEESVKPEKPPFSYNALIMMAIRQSPERRLTLNGIYEFIMNNFPYYRQNRQGWQNSIRHNLSLNKCFVKVPRHYDDPGKGNYWMLDPCSEDVFIGGTSGKLRRRAAAGSRSKLALKRGGGRLMSSSTATSVTLAAAGPFYWPVPPFLPLQTPVRTHLGAGTYLGSHPRFPNHATSLVSQRSRLSSTSAADADRFVQTHQEMSYIGVSCAQSRRHQIGAACTAFSTSIPACTLPLSDPCSFNMISGQASYFYSHQIPCAATFSPCQEECAASKTSPGQFLSKNEDCFFSPSSNMSLLTKPKSEMTPEELQKREEEEFNTGPLSVLTQSVKNNTQVLINCRNNKKLLGRVKAFDRHCNMVLENVKEMWTEVPKSGKGKKKSKPVNKDRYISKMFLRGDSVIIVLRNPLITGK</sequence>
<dbReference type="GO" id="GO:0097525">
    <property type="term" value="C:spliceosomal snRNP complex"/>
    <property type="evidence" value="ECO:0007669"/>
    <property type="project" value="UniProtKB-ARBA"/>
</dbReference>
<dbReference type="PRINTS" id="PR00053">
    <property type="entry name" value="FORKHEAD"/>
</dbReference>
<dbReference type="GO" id="GO:0000398">
    <property type="term" value="P:mRNA splicing, via spliceosome"/>
    <property type="evidence" value="ECO:0007669"/>
    <property type="project" value="UniProtKB-ARBA"/>
</dbReference>
<proteinExistence type="inferred from homology"/>
<dbReference type="GO" id="GO:0003723">
    <property type="term" value="F:RNA binding"/>
    <property type="evidence" value="ECO:0007669"/>
    <property type="project" value="InterPro"/>
</dbReference>
<keyword evidence="4" id="KW-0963">Cytoplasm</keyword>
<evidence type="ECO:0000259" key="18">
    <source>
        <dbReference type="PROSITE" id="PS52002"/>
    </source>
</evidence>
<dbReference type="FunFam" id="2.30.30.100:FF:000069">
    <property type="entry name" value="Small nuclear ribonucleoprotein Sm D2"/>
    <property type="match status" value="1"/>
</dbReference>
<dbReference type="FunFam" id="1.10.10.10:FF:000135">
    <property type="entry name" value="forkhead box protein G1"/>
    <property type="match status" value="1"/>
</dbReference>
<evidence type="ECO:0000256" key="7">
    <source>
        <dbReference type="ARBA" id="ARBA00023125"/>
    </source>
</evidence>
<dbReference type="InterPro" id="IPR047575">
    <property type="entry name" value="Sm"/>
</dbReference>
<dbReference type="PROSITE" id="PS00658">
    <property type="entry name" value="FORK_HEAD_2"/>
    <property type="match status" value="1"/>
</dbReference>
<gene>
    <name evidence="19" type="ORF">D5F01_LYC06428</name>
</gene>
<dbReference type="Proteomes" id="UP000424527">
    <property type="component" value="Unassembled WGS sequence"/>
</dbReference>
<feature type="DNA-binding region" description="Fork-head" evidence="15">
    <location>
        <begin position="102"/>
        <end position="196"/>
    </location>
</feature>
<reference evidence="19 20" key="1">
    <citation type="submission" date="2019-07" db="EMBL/GenBank/DDBJ databases">
        <title>Chromosome genome assembly for large yellow croaker.</title>
        <authorList>
            <person name="Xiao S."/>
        </authorList>
    </citation>
    <scope>NUCLEOTIDE SEQUENCE [LARGE SCALE GENOMIC DNA]</scope>
    <source>
        <strain evidence="19">JMULYC20181020</strain>
        <tissue evidence="19">Muscle</tissue>
    </source>
</reference>
<dbReference type="PROSITE" id="PS00657">
    <property type="entry name" value="FORK_HEAD_1"/>
    <property type="match status" value="1"/>
</dbReference>
<evidence type="ECO:0000256" key="2">
    <source>
        <dbReference type="ARBA" id="ARBA00004514"/>
    </source>
</evidence>
<comment type="caution">
    <text evidence="19">The sequence shown here is derived from an EMBL/GenBank/DDBJ whole genome shotgun (WGS) entry which is preliminary data.</text>
</comment>
<evidence type="ECO:0000256" key="3">
    <source>
        <dbReference type="ARBA" id="ARBA00008146"/>
    </source>
</evidence>
<evidence type="ECO:0000256" key="10">
    <source>
        <dbReference type="ARBA" id="ARBA00023274"/>
    </source>
</evidence>
<dbReference type="InterPro" id="IPR027248">
    <property type="entry name" value="Sm_D2"/>
</dbReference>
<dbReference type="GO" id="GO:0005829">
    <property type="term" value="C:cytosol"/>
    <property type="evidence" value="ECO:0007669"/>
    <property type="project" value="UniProtKB-SubCell"/>
</dbReference>
<evidence type="ECO:0000313" key="20">
    <source>
        <dbReference type="Proteomes" id="UP000424527"/>
    </source>
</evidence>
<evidence type="ECO:0000256" key="11">
    <source>
        <dbReference type="ARBA" id="ARBA00033125"/>
    </source>
</evidence>
<keyword evidence="7 15" id="KW-0238">DNA-binding</keyword>
<evidence type="ECO:0000313" key="19">
    <source>
        <dbReference type="EMBL" id="KAE8295496.1"/>
    </source>
</evidence>
<evidence type="ECO:0000256" key="13">
    <source>
        <dbReference type="ARBA" id="ARBA00058557"/>
    </source>
</evidence>
<dbReference type="Gene3D" id="1.10.10.10">
    <property type="entry name" value="Winged helix-like DNA-binding domain superfamily/Winged helix DNA-binding domain"/>
    <property type="match status" value="1"/>
</dbReference>
<evidence type="ECO:0000256" key="8">
    <source>
        <dbReference type="ARBA" id="ARBA00023187"/>
    </source>
</evidence>
<dbReference type="EMBL" id="REGW02000006">
    <property type="protein sequence ID" value="KAE8295496.1"/>
    <property type="molecule type" value="Genomic_DNA"/>
</dbReference>
<dbReference type="GO" id="GO:1990837">
    <property type="term" value="F:sequence-specific double-stranded DNA binding"/>
    <property type="evidence" value="ECO:0007669"/>
    <property type="project" value="TreeGrafter"/>
</dbReference>
<dbReference type="Gene3D" id="2.30.30.100">
    <property type="match status" value="1"/>
</dbReference>
<organism evidence="19 20">
    <name type="scientific">Larimichthys crocea</name>
    <name type="common">Large yellow croaker</name>
    <name type="synonym">Pseudosciaena crocea</name>
    <dbReference type="NCBI Taxonomy" id="215358"/>
    <lineage>
        <taxon>Eukaryota</taxon>
        <taxon>Metazoa</taxon>
        <taxon>Chordata</taxon>
        <taxon>Craniata</taxon>
        <taxon>Vertebrata</taxon>
        <taxon>Euteleostomi</taxon>
        <taxon>Actinopterygii</taxon>
        <taxon>Neopterygii</taxon>
        <taxon>Teleostei</taxon>
        <taxon>Neoteleostei</taxon>
        <taxon>Acanthomorphata</taxon>
        <taxon>Eupercaria</taxon>
        <taxon>Sciaenidae</taxon>
        <taxon>Larimichthys</taxon>
    </lineage>
</organism>
<dbReference type="InterPro" id="IPR036388">
    <property type="entry name" value="WH-like_DNA-bd_sf"/>
</dbReference>
<keyword evidence="9 15" id="KW-0539">Nucleus</keyword>
<feature type="domain" description="Fork-head" evidence="17">
    <location>
        <begin position="102"/>
        <end position="196"/>
    </location>
</feature>
<comment type="similarity">
    <text evidence="3">Belongs to the snRNP core protein family.</text>
</comment>
<evidence type="ECO:0000256" key="1">
    <source>
        <dbReference type="ARBA" id="ARBA00004123"/>
    </source>
</evidence>
<feature type="compositionally biased region" description="Basic and acidic residues" evidence="16">
    <location>
        <begin position="79"/>
        <end position="101"/>
    </location>
</feature>
<keyword evidence="5" id="KW-0507">mRNA processing</keyword>
<accession>A0A6G0IW73</accession>
<evidence type="ECO:0000256" key="12">
    <source>
        <dbReference type="ARBA" id="ARBA00034868"/>
    </source>
</evidence>
<dbReference type="GO" id="GO:0006357">
    <property type="term" value="P:regulation of transcription by RNA polymerase II"/>
    <property type="evidence" value="ECO:0007669"/>
    <property type="project" value="TreeGrafter"/>
</dbReference>
<dbReference type="SUPFAM" id="SSF50182">
    <property type="entry name" value="Sm-like ribonucleoproteins"/>
    <property type="match status" value="1"/>
</dbReference>
<dbReference type="SMART" id="SM00651">
    <property type="entry name" value="Sm"/>
    <property type="match status" value="1"/>
</dbReference>
<dbReference type="InterPro" id="IPR018122">
    <property type="entry name" value="TF_fork_head_CS_1"/>
</dbReference>
<dbReference type="CDD" id="cd01720">
    <property type="entry name" value="Sm_D2"/>
    <property type="match status" value="1"/>
</dbReference>
<dbReference type="InterPro" id="IPR001163">
    <property type="entry name" value="Sm_dom_euk/arc"/>
</dbReference>
<dbReference type="GO" id="GO:0003700">
    <property type="term" value="F:DNA-binding transcription factor activity"/>
    <property type="evidence" value="ECO:0007669"/>
    <property type="project" value="InterPro"/>
</dbReference>
<dbReference type="InterPro" id="IPR047208">
    <property type="entry name" value="FOXG1"/>
</dbReference>
<dbReference type="PROSITE" id="PS52002">
    <property type="entry name" value="SM"/>
    <property type="match status" value="1"/>
</dbReference>
<feature type="domain" description="Sm" evidence="18">
    <location>
        <begin position="414"/>
        <end position="500"/>
    </location>
</feature>
<keyword evidence="8" id="KW-0508">mRNA splicing</keyword>
<evidence type="ECO:0000256" key="14">
    <source>
        <dbReference type="ARBA" id="ARBA00070085"/>
    </source>
</evidence>
<dbReference type="Pfam" id="PF00250">
    <property type="entry name" value="Forkhead"/>
    <property type="match status" value="1"/>
</dbReference>
<feature type="region of interest" description="Disordered" evidence="16">
    <location>
        <begin position="27"/>
        <end position="101"/>
    </location>
</feature>
<dbReference type="SUPFAM" id="SSF46785">
    <property type="entry name" value="Winged helix' DNA-binding domain"/>
    <property type="match status" value="1"/>
</dbReference>
<keyword evidence="10" id="KW-0687">Ribonucleoprotein</keyword>
<comment type="subcellular location">
    <subcellularLocation>
        <location evidence="2">Cytoplasm</location>
        <location evidence="2">Cytosol</location>
    </subcellularLocation>
    <subcellularLocation>
        <location evidence="1 15">Nucleus</location>
    </subcellularLocation>
</comment>
<protein>
    <recommendedName>
        <fullName evidence="12">Forkhead box protein G1</fullName>
    </recommendedName>
    <alternativeName>
        <fullName evidence="14">Small nuclear ribonucleoprotein Sm D2</fullName>
    </alternativeName>
    <alternativeName>
        <fullName evidence="11">snRNP core protein D2</fullName>
    </alternativeName>
</protein>
<dbReference type="AlphaFoldDB" id="A0A6G0IW73"/>
<name>A0A6G0IW73_LARCR</name>
<evidence type="ECO:0000259" key="17">
    <source>
        <dbReference type="PROSITE" id="PS50039"/>
    </source>
</evidence>
<dbReference type="SMART" id="SM00339">
    <property type="entry name" value="FH"/>
    <property type="match status" value="1"/>
</dbReference>
<dbReference type="CDD" id="cd20021">
    <property type="entry name" value="FH_FOXG"/>
    <property type="match status" value="1"/>
</dbReference>
<dbReference type="GO" id="GO:0005689">
    <property type="term" value="C:U12-type spliceosomal complex"/>
    <property type="evidence" value="ECO:0007669"/>
    <property type="project" value="UniProtKB-ARBA"/>
</dbReference>
<evidence type="ECO:0000256" key="5">
    <source>
        <dbReference type="ARBA" id="ARBA00022664"/>
    </source>
</evidence>
<dbReference type="InterPro" id="IPR036390">
    <property type="entry name" value="WH_DNA-bd_sf"/>
</dbReference>
<evidence type="ECO:0000256" key="6">
    <source>
        <dbReference type="ARBA" id="ARBA00022728"/>
    </source>
</evidence>
<dbReference type="InterPro" id="IPR001766">
    <property type="entry name" value="Fork_head_dom"/>
</dbReference>
<evidence type="ECO:0000256" key="16">
    <source>
        <dbReference type="SAM" id="MobiDB-lite"/>
    </source>
</evidence>
<evidence type="ECO:0000256" key="15">
    <source>
        <dbReference type="PROSITE-ProRule" id="PRU00089"/>
    </source>
</evidence>
<evidence type="ECO:0000256" key="4">
    <source>
        <dbReference type="ARBA" id="ARBA00022490"/>
    </source>
</evidence>
<dbReference type="PROSITE" id="PS50039">
    <property type="entry name" value="FORK_HEAD_3"/>
    <property type="match status" value="1"/>
</dbReference>
<comment type="function">
    <text evidence="13">Plays a role in pre-mRNA splicing as a core component of the spliceosomal U1, U2, U4 and U5 small nuclear ribonucleoproteins (snRNPs), the building blocks of the spliceosome. Component of both the pre-catalytic spliceosome B complex and activated spliceosome C complexes. As a component of the minor spliceosome, involved in the splicing of U12-type introns in pre-mRNAs.</text>
</comment>
<dbReference type="InterPro" id="IPR010920">
    <property type="entry name" value="LSM_dom_sf"/>
</dbReference>
<dbReference type="InterPro" id="IPR030456">
    <property type="entry name" value="TF_fork_head_CS_2"/>
</dbReference>
<evidence type="ECO:0000256" key="9">
    <source>
        <dbReference type="ARBA" id="ARBA00023242"/>
    </source>
</evidence>
<keyword evidence="6" id="KW-0747">Spliceosome</keyword>
<keyword evidence="20" id="KW-1185">Reference proteome</keyword>
<dbReference type="PANTHER" id="PTHR46617">
    <property type="entry name" value="FORKHEAD BOX PROTEIN G1"/>
    <property type="match status" value="1"/>
</dbReference>